<dbReference type="AlphaFoldDB" id="A0A8H6EER6"/>
<feature type="transmembrane region" description="Helical" evidence="11">
    <location>
        <begin position="212"/>
        <end position="235"/>
    </location>
</feature>
<evidence type="ECO:0000256" key="9">
    <source>
        <dbReference type="ARBA" id="ARBA00023568"/>
    </source>
</evidence>
<dbReference type="EMBL" id="JABFCT010000017">
    <property type="protein sequence ID" value="KAF5869448.1"/>
    <property type="molecule type" value="Genomic_DNA"/>
</dbReference>
<keyword evidence="4 11" id="KW-0812">Transmembrane</keyword>
<evidence type="ECO:0000256" key="11">
    <source>
        <dbReference type="SAM" id="Phobius"/>
    </source>
</evidence>
<accession>A0A8H6EER6</accession>
<sequence>MVRMASTTAPPPMTMPSLSDPAHPTQNPLDKHSRENGVGNSKTIQTPKSPSRPEYSQSLKTALETVDRNRRESSEVSESDSLEDYDTLKPDPTSIITRGKSGILDTDIDMPEIPQTVYAELKVQSQKSWQGTRRRKSIPVTLNKLQKNGQGIYTFEADDNELRDLLKGTVAHYAQDIASGGSKKRTKFSDLVFTKKFTAFDRHNNIVADSPFHGFFTLGWLAFVVFVLQLAFANWRVHGNILGTNEIMEMMFHRDVIVLGLSDGVMCFSTGFGLVLQKLIHRGYIDWNREGWIIQSAWEILYLSIVISWTLFREWPWTHTVFFVLHGIVMLMKQHSYAFYNGHLSEQYKTHSKLQRKLKQLDDISPIQTPSATTPAASSLSTSYLDARPTSDDVYQRVSDRRRSIVDSATDQVAAAIDSGEPLDVDQVQTFARILKWEIDFLGKELEGKCTTTKNQYPNNLSLVNHYEYIVLPTLVYELEYPRSDDVDWYNVAEKSIATAGLLIVMNLISQTYIYPIVVKTIKMKESNLTSLERLRHFPGIVSDLAFPFLAEYILTWYVIWECILNLLAELTCYADRGFYEAWWNSVSWDQFARDWNRPVHNFLLRHVYHSSISSLRVDKKTATLITFFLSACVHELVMWCIFKKLRGYLLVLQMCQIPLTIMSQTKWMKGKKTLGNVLFWIGIFTGPSLLCSLYLVI</sequence>
<dbReference type="GO" id="GO:0005789">
    <property type="term" value="C:endoplasmic reticulum membrane"/>
    <property type="evidence" value="ECO:0007669"/>
    <property type="project" value="UniProtKB-SubCell"/>
</dbReference>
<dbReference type="GeneID" id="59265277"/>
<feature type="transmembrane region" description="Helical" evidence="11">
    <location>
        <begin position="538"/>
        <end position="560"/>
    </location>
</feature>
<comment type="similarity">
    <text evidence="2">Belongs to the membrane-bound acyltransferase family. Sterol o-acyltransferase subfamily.</text>
</comment>
<evidence type="ECO:0000256" key="3">
    <source>
        <dbReference type="ARBA" id="ARBA00022679"/>
    </source>
</evidence>
<evidence type="ECO:0000256" key="5">
    <source>
        <dbReference type="ARBA" id="ARBA00022824"/>
    </source>
</evidence>
<protein>
    <submittedName>
        <fullName evidence="12">Putative mboat family protein</fullName>
    </submittedName>
</protein>
<feature type="compositionally biased region" description="Polar residues" evidence="10">
    <location>
        <begin position="38"/>
        <end position="60"/>
    </location>
</feature>
<gene>
    <name evidence="12" type="ORF">Bfra_011256</name>
</gene>
<comment type="caution">
    <text evidence="12">The sequence shown here is derived from an EMBL/GenBank/DDBJ whole genome shotgun (WGS) entry which is preliminary data.</text>
</comment>
<evidence type="ECO:0000256" key="1">
    <source>
        <dbReference type="ARBA" id="ARBA00004477"/>
    </source>
</evidence>
<dbReference type="PANTHER" id="PTHR10408">
    <property type="entry name" value="STEROL O-ACYLTRANSFERASE"/>
    <property type="match status" value="1"/>
</dbReference>
<keyword evidence="3" id="KW-0808">Transferase</keyword>
<evidence type="ECO:0000256" key="6">
    <source>
        <dbReference type="ARBA" id="ARBA00022989"/>
    </source>
</evidence>
<feature type="compositionally biased region" description="Basic and acidic residues" evidence="10">
    <location>
        <begin position="65"/>
        <end position="74"/>
    </location>
</feature>
<evidence type="ECO:0000313" key="13">
    <source>
        <dbReference type="Proteomes" id="UP000531561"/>
    </source>
</evidence>
<evidence type="ECO:0000256" key="4">
    <source>
        <dbReference type="ARBA" id="ARBA00022692"/>
    </source>
</evidence>
<evidence type="ECO:0000256" key="2">
    <source>
        <dbReference type="ARBA" id="ARBA00009010"/>
    </source>
</evidence>
<reference evidence="12 13" key="1">
    <citation type="journal article" date="2020" name="Phytopathology">
        <title>A high-quality genome resource of Botrytis fragariae, a new and rapidly spreading fungal pathogen causing strawberry gray mold in the U.S.A.</title>
        <authorList>
            <person name="Wu Y."/>
            <person name="Saski C.A."/>
            <person name="Schnabel G."/>
            <person name="Xiao S."/>
            <person name="Hu M."/>
        </authorList>
    </citation>
    <scope>NUCLEOTIDE SEQUENCE [LARGE SCALE GENOMIC DNA]</scope>
    <source>
        <strain evidence="12 13">BVB16</strain>
    </source>
</reference>
<dbReference type="OrthoDB" id="10039049at2759"/>
<feature type="transmembrane region" description="Helical" evidence="11">
    <location>
        <begin position="497"/>
        <end position="518"/>
    </location>
</feature>
<evidence type="ECO:0000256" key="10">
    <source>
        <dbReference type="SAM" id="MobiDB-lite"/>
    </source>
</evidence>
<dbReference type="InterPro" id="IPR004299">
    <property type="entry name" value="MBOAT_fam"/>
</dbReference>
<dbReference type="PANTHER" id="PTHR10408:SF23">
    <property type="entry name" value="STEROL O-ACYLTRANSFERASE 1-RELATED"/>
    <property type="match status" value="1"/>
</dbReference>
<proteinExistence type="inferred from homology"/>
<dbReference type="InterPro" id="IPR014371">
    <property type="entry name" value="Oat_ACAT_DAG_ARE"/>
</dbReference>
<evidence type="ECO:0000313" key="12">
    <source>
        <dbReference type="EMBL" id="KAF5869448.1"/>
    </source>
</evidence>
<feature type="transmembrane region" description="Helical" evidence="11">
    <location>
        <begin position="256"/>
        <end position="280"/>
    </location>
</feature>
<dbReference type="RefSeq" id="XP_037188397.1">
    <property type="nucleotide sequence ID" value="XM_037341585.1"/>
</dbReference>
<keyword evidence="5" id="KW-0256">Endoplasmic reticulum</keyword>
<evidence type="ECO:0000256" key="8">
    <source>
        <dbReference type="ARBA" id="ARBA00023315"/>
    </source>
</evidence>
<evidence type="ECO:0000256" key="7">
    <source>
        <dbReference type="ARBA" id="ARBA00023136"/>
    </source>
</evidence>
<dbReference type="Proteomes" id="UP000531561">
    <property type="component" value="Unassembled WGS sequence"/>
</dbReference>
<organism evidence="12 13">
    <name type="scientific">Botrytis fragariae</name>
    <dbReference type="NCBI Taxonomy" id="1964551"/>
    <lineage>
        <taxon>Eukaryota</taxon>
        <taxon>Fungi</taxon>
        <taxon>Dikarya</taxon>
        <taxon>Ascomycota</taxon>
        <taxon>Pezizomycotina</taxon>
        <taxon>Leotiomycetes</taxon>
        <taxon>Helotiales</taxon>
        <taxon>Sclerotiniaceae</taxon>
        <taxon>Botrytis</taxon>
    </lineage>
</organism>
<comment type="subcellular location">
    <subcellularLocation>
        <location evidence="1">Endoplasmic reticulum membrane</location>
        <topology evidence="1">Multi-pass membrane protein</topology>
    </subcellularLocation>
</comment>
<comment type="function">
    <text evidence="9">Sterol O-acyltransferase that catalyzes the formation of stery esters.</text>
</comment>
<keyword evidence="6 11" id="KW-1133">Transmembrane helix</keyword>
<feature type="compositionally biased region" description="Acidic residues" evidence="10">
    <location>
        <begin position="75"/>
        <end position="85"/>
    </location>
</feature>
<feature type="region of interest" description="Disordered" evidence="10">
    <location>
        <begin position="1"/>
        <end position="98"/>
    </location>
</feature>
<keyword evidence="8" id="KW-0012">Acyltransferase</keyword>
<keyword evidence="7 11" id="KW-0472">Membrane</keyword>
<feature type="transmembrane region" description="Helical" evidence="11">
    <location>
        <begin position="678"/>
        <end position="697"/>
    </location>
</feature>
<feature type="transmembrane region" description="Helical" evidence="11">
    <location>
        <begin position="292"/>
        <end position="312"/>
    </location>
</feature>
<dbReference type="GO" id="GO:0008204">
    <property type="term" value="P:ergosterol metabolic process"/>
    <property type="evidence" value="ECO:0007669"/>
    <property type="project" value="TreeGrafter"/>
</dbReference>
<keyword evidence="13" id="KW-1185">Reference proteome</keyword>
<name>A0A8H6EER6_9HELO</name>
<dbReference type="Pfam" id="PF03062">
    <property type="entry name" value="MBOAT"/>
    <property type="match status" value="1"/>
</dbReference>
<dbReference type="GO" id="GO:0034737">
    <property type="term" value="F:ergosterol O-acyltransferase activity"/>
    <property type="evidence" value="ECO:0007669"/>
    <property type="project" value="TreeGrafter"/>
</dbReference>